<dbReference type="RefSeq" id="WP_117361148.1">
    <property type="nucleotide sequence ID" value="NZ_QURH01000995.1"/>
</dbReference>
<organism evidence="5 6">
    <name type="scientific">Actinomadura logoneensis</name>
    <dbReference type="NCBI Taxonomy" id="2293572"/>
    <lineage>
        <taxon>Bacteria</taxon>
        <taxon>Bacillati</taxon>
        <taxon>Actinomycetota</taxon>
        <taxon>Actinomycetes</taxon>
        <taxon>Streptosporangiales</taxon>
        <taxon>Thermomonosporaceae</taxon>
        <taxon>Actinomadura</taxon>
    </lineage>
</organism>
<sequence>MKVVVVTGATAGVGRAAARAFAKEGAKVALVARGRAGLEGVAKELGGHGFPVEADVADFRQVAEAARTVEKELGPIDVWVNCAFTSVFAPFTEIDPEEYRRITEVTYLGYAHGTRAALDVMRPRGRGVIVMVGSALAHRGIPLQSGYCGAKHAIQGMYESLRCELLHDKSGVQATMVHLPAVNTPQFGWVRSRLPRRPQPVPPIYQPEVAAEAIVHAAKNPRRREYWVGMSTVLTLLADRVAPALLDRYLARTGYSSQQTSEPAKPVEGNLWEPRDETEDEGAHGRFDSRAHGRSPQVWLSRHRRAATGAGLAAAALGYRAARRVAASRKSA</sequence>
<accession>A0A372JBC0</accession>
<feature type="compositionally biased region" description="Basic and acidic residues" evidence="3">
    <location>
        <begin position="281"/>
        <end position="291"/>
    </location>
</feature>
<dbReference type="PRINTS" id="PR00081">
    <property type="entry name" value="GDHRDH"/>
</dbReference>
<evidence type="ECO:0000256" key="1">
    <source>
        <dbReference type="ARBA" id="ARBA00006484"/>
    </source>
</evidence>
<dbReference type="InterPro" id="IPR020904">
    <property type="entry name" value="Sc_DH/Rdtase_CS"/>
</dbReference>
<comment type="similarity">
    <text evidence="1">Belongs to the short-chain dehydrogenases/reductases (SDR) family.</text>
</comment>
<evidence type="ECO:0000259" key="4">
    <source>
        <dbReference type="SMART" id="SM00822"/>
    </source>
</evidence>
<gene>
    <name evidence="5" type="ORF">DZF91_34045</name>
</gene>
<evidence type="ECO:0000256" key="3">
    <source>
        <dbReference type="SAM" id="MobiDB-lite"/>
    </source>
</evidence>
<dbReference type="PROSITE" id="PS00061">
    <property type="entry name" value="ADH_SHORT"/>
    <property type="match status" value="1"/>
</dbReference>
<dbReference type="GO" id="GO:0016491">
    <property type="term" value="F:oxidoreductase activity"/>
    <property type="evidence" value="ECO:0007669"/>
    <property type="project" value="UniProtKB-KW"/>
</dbReference>
<dbReference type="Pfam" id="PF00106">
    <property type="entry name" value="adh_short"/>
    <property type="match status" value="1"/>
</dbReference>
<protein>
    <submittedName>
        <fullName evidence="5">SDR family NAD(P)-dependent oxidoreductase</fullName>
    </submittedName>
</protein>
<evidence type="ECO:0000313" key="6">
    <source>
        <dbReference type="Proteomes" id="UP000261811"/>
    </source>
</evidence>
<dbReference type="InterPro" id="IPR057326">
    <property type="entry name" value="KR_dom"/>
</dbReference>
<dbReference type="PANTHER" id="PTHR44196">
    <property type="entry name" value="DEHYDROGENASE/REDUCTASE SDR FAMILY MEMBER 7B"/>
    <property type="match status" value="1"/>
</dbReference>
<dbReference type="AlphaFoldDB" id="A0A372JBC0"/>
<dbReference type="InterPro" id="IPR036291">
    <property type="entry name" value="NAD(P)-bd_dom_sf"/>
</dbReference>
<name>A0A372JBC0_9ACTN</name>
<keyword evidence="6" id="KW-1185">Reference proteome</keyword>
<evidence type="ECO:0000256" key="2">
    <source>
        <dbReference type="ARBA" id="ARBA00023002"/>
    </source>
</evidence>
<reference evidence="5 6" key="1">
    <citation type="submission" date="2018-08" db="EMBL/GenBank/DDBJ databases">
        <title>Actinomadura jelena sp. nov., a novel Actinomycete isolated from soil in Chad.</title>
        <authorList>
            <person name="Shi L."/>
        </authorList>
    </citation>
    <scope>NUCLEOTIDE SEQUENCE [LARGE SCALE GENOMIC DNA]</scope>
    <source>
        <strain evidence="5 6">NEAU-G17</strain>
    </source>
</reference>
<dbReference type="SUPFAM" id="SSF51735">
    <property type="entry name" value="NAD(P)-binding Rossmann-fold domains"/>
    <property type="match status" value="1"/>
</dbReference>
<dbReference type="Gene3D" id="3.40.50.720">
    <property type="entry name" value="NAD(P)-binding Rossmann-like Domain"/>
    <property type="match status" value="1"/>
</dbReference>
<feature type="domain" description="Ketoreductase" evidence="4">
    <location>
        <begin position="2"/>
        <end position="183"/>
    </location>
</feature>
<dbReference type="PANTHER" id="PTHR44196:SF1">
    <property type="entry name" value="DEHYDROGENASE_REDUCTASE SDR FAMILY MEMBER 7B"/>
    <property type="match status" value="1"/>
</dbReference>
<dbReference type="Proteomes" id="UP000261811">
    <property type="component" value="Unassembled WGS sequence"/>
</dbReference>
<dbReference type="SMART" id="SM00822">
    <property type="entry name" value="PKS_KR"/>
    <property type="match status" value="1"/>
</dbReference>
<feature type="region of interest" description="Disordered" evidence="3">
    <location>
        <begin position="255"/>
        <end position="300"/>
    </location>
</feature>
<dbReference type="NCBIfam" id="NF005495">
    <property type="entry name" value="PRK07109.1"/>
    <property type="match status" value="1"/>
</dbReference>
<dbReference type="GO" id="GO:0016020">
    <property type="term" value="C:membrane"/>
    <property type="evidence" value="ECO:0007669"/>
    <property type="project" value="TreeGrafter"/>
</dbReference>
<keyword evidence="2" id="KW-0560">Oxidoreductase</keyword>
<dbReference type="EMBL" id="QURH01000995">
    <property type="protein sequence ID" value="RFU37209.1"/>
    <property type="molecule type" value="Genomic_DNA"/>
</dbReference>
<proteinExistence type="inferred from homology"/>
<dbReference type="OrthoDB" id="151996at2"/>
<dbReference type="InterPro" id="IPR002347">
    <property type="entry name" value="SDR_fam"/>
</dbReference>
<comment type="caution">
    <text evidence="5">The sequence shown here is derived from an EMBL/GenBank/DDBJ whole genome shotgun (WGS) entry which is preliminary data.</text>
</comment>
<evidence type="ECO:0000313" key="5">
    <source>
        <dbReference type="EMBL" id="RFU37209.1"/>
    </source>
</evidence>